<keyword evidence="1" id="KW-1133">Transmembrane helix</keyword>
<gene>
    <name evidence="2" type="ORF">M378DRAFT_185172</name>
</gene>
<dbReference type="OrthoDB" id="3356019at2759"/>
<proteinExistence type="predicted"/>
<accession>A0A0C2SXC1</accession>
<keyword evidence="3" id="KW-1185">Reference proteome</keyword>
<feature type="transmembrane region" description="Helical" evidence="1">
    <location>
        <begin position="21"/>
        <end position="44"/>
    </location>
</feature>
<dbReference type="HOGENOM" id="CLU_101084_1_0_1"/>
<keyword evidence="1" id="KW-0472">Membrane</keyword>
<keyword evidence="1" id="KW-0812">Transmembrane</keyword>
<dbReference type="EMBL" id="KN818229">
    <property type="protein sequence ID" value="KIL68125.1"/>
    <property type="molecule type" value="Genomic_DNA"/>
</dbReference>
<dbReference type="Proteomes" id="UP000054549">
    <property type="component" value="Unassembled WGS sequence"/>
</dbReference>
<sequence>MEARSRQRQDIEQAYQIQARAAVEGAARGAAIGLGLAILGHYLWPVFRRQTLAFKAFLTSGCTIAGLTFGAENALLAHEAVKRKEENLIRREARIDLARQGLVGTETEIAKWRAARGL</sequence>
<evidence type="ECO:0000256" key="1">
    <source>
        <dbReference type="SAM" id="Phobius"/>
    </source>
</evidence>
<name>A0A0C2SXC1_AMAMK</name>
<dbReference type="AlphaFoldDB" id="A0A0C2SXC1"/>
<evidence type="ECO:0000313" key="3">
    <source>
        <dbReference type="Proteomes" id="UP000054549"/>
    </source>
</evidence>
<organism evidence="2 3">
    <name type="scientific">Amanita muscaria (strain Koide BX008)</name>
    <dbReference type="NCBI Taxonomy" id="946122"/>
    <lineage>
        <taxon>Eukaryota</taxon>
        <taxon>Fungi</taxon>
        <taxon>Dikarya</taxon>
        <taxon>Basidiomycota</taxon>
        <taxon>Agaricomycotina</taxon>
        <taxon>Agaricomycetes</taxon>
        <taxon>Agaricomycetidae</taxon>
        <taxon>Agaricales</taxon>
        <taxon>Pluteineae</taxon>
        <taxon>Amanitaceae</taxon>
        <taxon>Amanita</taxon>
    </lineage>
</organism>
<protein>
    <recommendedName>
        <fullName evidence="4">Imidazoleglycerol-phosphate dehydratase</fullName>
    </recommendedName>
</protein>
<evidence type="ECO:0008006" key="4">
    <source>
        <dbReference type="Google" id="ProtNLM"/>
    </source>
</evidence>
<dbReference type="InParanoid" id="A0A0C2SXC1"/>
<reference evidence="2 3" key="1">
    <citation type="submission" date="2014-04" db="EMBL/GenBank/DDBJ databases">
        <title>Evolutionary Origins and Diversification of the Mycorrhizal Mutualists.</title>
        <authorList>
            <consortium name="DOE Joint Genome Institute"/>
            <consortium name="Mycorrhizal Genomics Consortium"/>
            <person name="Kohler A."/>
            <person name="Kuo A."/>
            <person name="Nagy L.G."/>
            <person name="Floudas D."/>
            <person name="Copeland A."/>
            <person name="Barry K.W."/>
            <person name="Cichocki N."/>
            <person name="Veneault-Fourrey C."/>
            <person name="LaButti K."/>
            <person name="Lindquist E.A."/>
            <person name="Lipzen A."/>
            <person name="Lundell T."/>
            <person name="Morin E."/>
            <person name="Murat C."/>
            <person name="Riley R."/>
            <person name="Ohm R."/>
            <person name="Sun H."/>
            <person name="Tunlid A."/>
            <person name="Henrissat B."/>
            <person name="Grigoriev I.V."/>
            <person name="Hibbett D.S."/>
            <person name="Martin F."/>
        </authorList>
    </citation>
    <scope>NUCLEOTIDE SEQUENCE [LARGE SCALE GENOMIC DNA]</scope>
    <source>
        <strain evidence="2 3">Koide BX008</strain>
    </source>
</reference>
<evidence type="ECO:0000313" key="2">
    <source>
        <dbReference type="EMBL" id="KIL68125.1"/>
    </source>
</evidence>